<evidence type="ECO:0000256" key="2">
    <source>
        <dbReference type="ARBA" id="ARBA00022801"/>
    </source>
</evidence>
<dbReference type="PANTHER" id="PTHR11839">
    <property type="entry name" value="UDP/ADP-SUGAR PYROPHOSPHATASE"/>
    <property type="match status" value="1"/>
</dbReference>
<dbReference type="InterPro" id="IPR020084">
    <property type="entry name" value="NUDIX_hydrolase_CS"/>
</dbReference>
<dbReference type="RefSeq" id="WP_013556796.1">
    <property type="nucleotide sequence ID" value="NC_014958.1"/>
</dbReference>
<dbReference type="PROSITE" id="PS51462">
    <property type="entry name" value="NUDIX"/>
    <property type="match status" value="1"/>
</dbReference>
<evidence type="ECO:0000259" key="4">
    <source>
        <dbReference type="PROSITE" id="PS51462"/>
    </source>
</evidence>
<dbReference type="InterPro" id="IPR015797">
    <property type="entry name" value="NUDIX_hydrolase-like_dom_sf"/>
</dbReference>
<comment type="similarity">
    <text evidence="3">Belongs to the Nudix hydrolase family.</text>
</comment>
<dbReference type="Gene3D" id="3.90.79.10">
    <property type="entry name" value="Nucleoside Triphosphate Pyrophosphohydrolase"/>
    <property type="match status" value="1"/>
</dbReference>
<dbReference type="GO" id="GO:0006753">
    <property type="term" value="P:nucleoside phosphate metabolic process"/>
    <property type="evidence" value="ECO:0007669"/>
    <property type="project" value="TreeGrafter"/>
</dbReference>
<keyword evidence="6" id="KW-1185">Reference proteome</keyword>
<feature type="domain" description="Nudix hydrolase" evidence="4">
    <location>
        <begin position="26"/>
        <end position="160"/>
    </location>
</feature>
<dbReference type="Proteomes" id="UP000008635">
    <property type="component" value="Chromosome"/>
</dbReference>
<dbReference type="PROSITE" id="PS00893">
    <property type="entry name" value="NUDIX_BOX"/>
    <property type="match status" value="1"/>
</dbReference>
<reference evidence="5 6" key="1">
    <citation type="journal article" date="2011" name="Stand. Genomic Sci.">
        <title>Complete genome sequence of Deinococcus maricopensis type strain (LB-34).</title>
        <authorList>
            <person name="Pukall R."/>
            <person name="Zeytun A."/>
            <person name="Lucas S."/>
            <person name="Lapidus A."/>
            <person name="Hammon N."/>
            <person name="Deshpande S."/>
            <person name="Nolan M."/>
            <person name="Cheng J.F."/>
            <person name="Pitluck S."/>
            <person name="Liolios K."/>
            <person name="Pagani I."/>
            <person name="Mikhailova N."/>
            <person name="Ivanova N."/>
            <person name="Mavromatis K."/>
            <person name="Pati A."/>
            <person name="Tapia R."/>
            <person name="Han C."/>
            <person name="Goodwin L."/>
            <person name="Chen A."/>
            <person name="Palaniappan K."/>
            <person name="Land M."/>
            <person name="Hauser L."/>
            <person name="Chang Y.J."/>
            <person name="Jeffries C.D."/>
            <person name="Brambilla E.M."/>
            <person name="Rohde M."/>
            <person name="Goker M."/>
            <person name="Detter J.C."/>
            <person name="Woyke T."/>
            <person name="Bristow J."/>
            <person name="Eisen J.A."/>
            <person name="Markowitz V."/>
            <person name="Hugenholtz P."/>
            <person name="Kyrpides N.C."/>
            <person name="Klenk H.P."/>
        </authorList>
    </citation>
    <scope>NUCLEOTIDE SEQUENCE [LARGE SCALE GENOMIC DNA]</scope>
    <source>
        <strain evidence="6">DSM 21211 / LMG 22137 / NRRL B-23946 / LB-34</strain>
    </source>
</reference>
<evidence type="ECO:0000256" key="3">
    <source>
        <dbReference type="RuleBase" id="RU003476"/>
    </source>
</evidence>
<evidence type="ECO:0000313" key="6">
    <source>
        <dbReference type="Proteomes" id="UP000008635"/>
    </source>
</evidence>
<dbReference type="GO" id="GO:0019693">
    <property type="term" value="P:ribose phosphate metabolic process"/>
    <property type="evidence" value="ECO:0007669"/>
    <property type="project" value="TreeGrafter"/>
</dbReference>
<dbReference type="PRINTS" id="PR00502">
    <property type="entry name" value="NUDIXFAMILY"/>
</dbReference>
<comment type="cofactor">
    <cofactor evidence="1">
        <name>Mg(2+)</name>
        <dbReference type="ChEBI" id="CHEBI:18420"/>
    </cofactor>
</comment>
<dbReference type="PANTHER" id="PTHR11839:SF18">
    <property type="entry name" value="NUDIX HYDROLASE DOMAIN-CONTAINING PROTEIN"/>
    <property type="match status" value="1"/>
</dbReference>
<dbReference type="HOGENOM" id="CLU_062658_5_1_0"/>
<dbReference type="STRING" id="709986.Deima_1642"/>
<evidence type="ECO:0000313" key="5">
    <source>
        <dbReference type="EMBL" id="ADV67291.1"/>
    </source>
</evidence>
<dbReference type="AlphaFoldDB" id="E8U8A2"/>
<evidence type="ECO:0000256" key="1">
    <source>
        <dbReference type="ARBA" id="ARBA00001946"/>
    </source>
</evidence>
<dbReference type="InterPro" id="IPR000086">
    <property type="entry name" value="NUDIX_hydrolase_dom"/>
</dbReference>
<dbReference type="EMBL" id="CP002454">
    <property type="protein sequence ID" value="ADV67291.1"/>
    <property type="molecule type" value="Genomic_DNA"/>
</dbReference>
<dbReference type="KEGG" id="dmr:Deima_1642"/>
<dbReference type="SUPFAM" id="SSF55811">
    <property type="entry name" value="Nudix"/>
    <property type="match status" value="1"/>
</dbReference>
<sequence>MSDTNVVYDGKIVRLELLEGKWEVVRHADAVSILALNDRGEMVLVKQQRRAVGAFTVEAPAGLVDEGETPEEAARRELQEEVGLDGHMRLLTQFYSSPGFCDERLSLFLATDLREARLPMDEDEDIEVLWLDPREVLRGLREGTLQGSATTVAAALYALEELHARDASAPGVVREDAGA</sequence>
<dbReference type="Pfam" id="PF00293">
    <property type="entry name" value="NUDIX"/>
    <property type="match status" value="1"/>
</dbReference>
<name>E8U8A2_DEIML</name>
<organism evidence="5 6">
    <name type="scientific">Deinococcus maricopensis (strain DSM 21211 / LMG 22137 / NRRL B-23946 / LB-34)</name>
    <dbReference type="NCBI Taxonomy" id="709986"/>
    <lineage>
        <taxon>Bacteria</taxon>
        <taxon>Thermotogati</taxon>
        <taxon>Deinococcota</taxon>
        <taxon>Deinococci</taxon>
        <taxon>Deinococcales</taxon>
        <taxon>Deinococcaceae</taxon>
        <taxon>Deinococcus</taxon>
    </lineage>
</organism>
<keyword evidence="2 3" id="KW-0378">Hydrolase</keyword>
<reference evidence="6" key="2">
    <citation type="submission" date="2011-01" db="EMBL/GenBank/DDBJ databases">
        <title>The complete genome of Deinococcus maricopensis DSM 21211.</title>
        <authorList>
            <consortium name="US DOE Joint Genome Institute (JGI-PGF)"/>
            <person name="Lucas S."/>
            <person name="Copeland A."/>
            <person name="Lapidus A."/>
            <person name="Goodwin L."/>
            <person name="Pitluck S."/>
            <person name="Kyrpides N."/>
            <person name="Mavromatis K."/>
            <person name="Pagani I."/>
            <person name="Ivanova N."/>
            <person name="Ovchinnikova G."/>
            <person name="Zeytun A."/>
            <person name="Detter J.C."/>
            <person name="Han C."/>
            <person name="Land M."/>
            <person name="Hauser L."/>
            <person name="Markowitz V."/>
            <person name="Cheng J.-F."/>
            <person name="Hugenholtz P."/>
            <person name="Woyke T."/>
            <person name="Wu D."/>
            <person name="Pukall R."/>
            <person name="Gehrich-Schroeter G."/>
            <person name="Brambilla E."/>
            <person name="Klenk H.-P."/>
            <person name="Eisen J.A."/>
        </authorList>
    </citation>
    <scope>NUCLEOTIDE SEQUENCE [LARGE SCALE GENOMIC DNA]</scope>
    <source>
        <strain evidence="6">DSM 21211 / LMG 22137 / NRRL B-23946 / LB-34</strain>
    </source>
</reference>
<protein>
    <submittedName>
        <fullName evidence="5">NUDIX hydrolase</fullName>
    </submittedName>
</protein>
<dbReference type="GO" id="GO:0016462">
    <property type="term" value="F:pyrophosphatase activity"/>
    <property type="evidence" value="ECO:0007669"/>
    <property type="project" value="UniProtKB-ARBA"/>
</dbReference>
<accession>E8U8A2</accession>
<dbReference type="InterPro" id="IPR020476">
    <property type="entry name" value="Nudix_hydrolase"/>
</dbReference>
<dbReference type="OrthoDB" id="9806150at2"/>
<dbReference type="GO" id="GO:0005829">
    <property type="term" value="C:cytosol"/>
    <property type="evidence" value="ECO:0007669"/>
    <property type="project" value="TreeGrafter"/>
</dbReference>
<dbReference type="eggNOG" id="COG0494">
    <property type="taxonomic scope" value="Bacteria"/>
</dbReference>
<proteinExistence type="inferred from homology"/>
<gene>
    <name evidence="5" type="ordered locus">Deima_1642</name>
</gene>